<name>A0A829DAG7_LEPIR</name>
<dbReference type="Proteomes" id="UP000012329">
    <property type="component" value="Unassembled WGS sequence"/>
</dbReference>
<reference evidence="1 2" key="1">
    <citation type="submission" date="2013-02" db="EMBL/GenBank/DDBJ databases">
        <authorList>
            <person name="Harkins D.M."/>
            <person name="Durkin A.S."/>
            <person name="Brinkac L.M."/>
            <person name="Haft D.H."/>
            <person name="Selengut J.D."/>
            <person name="Sanka R."/>
            <person name="DePew J."/>
            <person name="Purushe J."/>
            <person name="Whelen A.C."/>
            <person name="Vinetz J.M."/>
            <person name="Sutton G.G."/>
            <person name="Nierman W.C."/>
            <person name="Fouts D.E."/>
        </authorList>
    </citation>
    <scope>NUCLEOTIDE SEQUENCE [LARGE SCALE GENOMIC DNA]</scope>
    <source>
        <strain evidence="1 2">2002000626</strain>
    </source>
</reference>
<proteinExistence type="predicted"/>
<protein>
    <submittedName>
        <fullName evidence="1">Uncharacterized protein</fullName>
    </submittedName>
</protein>
<sequence>MGFNFFASELALSYSGILLVTSPKQHFISSNFGNCNHFGLRVITKIPIYLKFDL</sequence>
<dbReference type="AlphaFoldDB" id="A0A829DAG7"/>
<evidence type="ECO:0000313" key="1">
    <source>
        <dbReference type="EMBL" id="EMY05809.1"/>
    </source>
</evidence>
<evidence type="ECO:0000313" key="2">
    <source>
        <dbReference type="Proteomes" id="UP000012329"/>
    </source>
</evidence>
<dbReference type="EMBL" id="AFJL02000069">
    <property type="protein sequence ID" value="EMY05809.1"/>
    <property type="molecule type" value="Genomic_DNA"/>
</dbReference>
<gene>
    <name evidence="1" type="ORF">LEP1GSC029_3557</name>
</gene>
<comment type="caution">
    <text evidence="1">The sequence shown here is derived from an EMBL/GenBank/DDBJ whole genome shotgun (WGS) entry which is preliminary data.</text>
</comment>
<accession>A0A829DAG7</accession>
<organism evidence="1 2">
    <name type="scientific">Leptospira interrogans str. 2002000626</name>
    <dbReference type="NCBI Taxonomy" id="996803"/>
    <lineage>
        <taxon>Bacteria</taxon>
        <taxon>Pseudomonadati</taxon>
        <taxon>Spirochaetota</taxon>
        <taxon>Spirochaetia</taxon>
        <taxon>Leptospirales</taxon>
        <taxon>Leptospiraceae</taxon>
        <taxon>Leptospira</taxon>
    </lineage>
</organism>